<dbReference type="PIRSF" id="PIRSF000709">
    <property type="entry name" value="6PFK_2-Ptase"/>
    <property type="match status" value="1"/>
</dbReference>
<feature type="binding site" evidence="2">
    <location>
        <position position="58"/>
    </location>
    <ligand>
        <name>substrate</name>
    </ligand>
</feature>
<dbReference type="InterPro" id="IPR013078">
    <property type="entry name" value="His_Pase_superF_clade-1"/>
</dbReference>
<evidence type="ECO:0000313" key="3">
    <source>
        <dbReference type="EMBL" id="OUR98724.1"/>
    </source>
</evidence>
<dbReference type="InterPro" id="IPR050275">
    <property type="entry name" value="PGM_Phosphatase"/>
</dbReference>
<proteinExistence type="predicted"/>
<accession>A0A1Y5FEV1</accession>
<dbReference type="SUPFAM" id="SSF53254">
    <property type="entry name" value="Phosphoglycerate mutase-like"/>
    <property type="match status" value="1"/>
</dbReference>
<gene>
    <name evidence="3" type="ORF">A9Q84_04740</name>
</gene>
<sequence>MIDFYIFRHGQTDWNKLKKIQGHTDIPLNETGKKEALILRDFFKEIKVDAVYSSDLARAHETAQISFHEKSVSIIKTRDLREAFCGEVEGMSKKDIVKTYKQSFWDKQLKSKDALDFSYPGGETRREVKSRLVSFIKDIVKKGEHSSVGISTHGGALRILLHSFLPEEAELIPIPNCVVYKLSFREGEYEVVGPLK</sequence>
<dbReference type="SMART" id="SM00855">
    <property type="entry name" value="PGAM"/>
    <property type="match status" value="1"/>
</dbReference>
<evidence type="ECO:0000313" key="4">
    <source>
        <dbReference type="Proteomes" id="UP000196531"/>
    </source>
</evidence>
<dbReference type="Pfam" id="PF00300">
    <property type="entry name" value="His_Phos_1"/>
    <property type="match status" value="1"/>
</dbReference>
<evidence type="ECO:0000256" key="1">
    <source>
        <dbReference type="PIRSR" id="PIRSR613078-1"/>
    </source>
</evidence>
<dbReference type="CDD" id="cd07067">
    <property type="entry name" value="HP_PGM_like"/>
    <property type="match status" value="1"/>
</dbReference>
<dbReference type="InterPro" id="IPR001345">
    <property type="entry name" value="PG/BPGM_mutase_AS"/>
</dbReference>
<dbReference type="GO" id="GO:0016791">
    <property type="term" value="F:phosphatase activity"/>
    <property type="evidence" value="ECO:0007669"/>
    <property type="project" value="TreeGrafter"/>
</dbReference>
<reference evidence="4" key="1">
    <citation type="journal article" date="2017" name="Proc. Natl. Acad. Sci. U.S.A.">
        <title>Simulation of Deepwater Horizon oil plume reveals substrate specialization within a complex community of hydrocarbon-degraders.</title>
        <authorList>
            <person name="Hu P."/>
            <person name="Dubinsky E.A."/>
            <person name="Probst A.J."/>
            <person name="Wang J."/>
            <person name="Sieber C.M.K."/>
            <person name="Tom L.M."/>
            <person name="Gardinali P."/>
            <person name="Banfield J.F."/>
            <person name="Atlas R.M."/>
            <person name="Andersen G.L."/>
        </authorList>
    </citation>
    <scope>NUCLEOTIDE SEQUENCE [LARGE SCALE GENOMIC DNA]</scope>
</reference>
<name>A0A1Y5FEV1_9BACT</name>
<feature type="active site" description="Proton donor/acceptor" evidence="1">
    <location>
        <position position="82"/>
    </location>
</feature>
<feature type="active site" description="Tele-phosphohistidine intermediate" evidence="1">
    <location>
        <position position="9"/>
    </location>
</feature>
<evidence type="ECO:0008006" key="5">
    <source>
        <dbReference type="Google" id="ProtNLM"/>
    </source>
</evidence>
<comment type="caution">
    <text evidence="3">The sequence shown here is derived from an EMBL/GenBank/DDBJ whole genome shotgun (WGS) entry which is preliminary data.</text>
</comment>
<dbReference type="InterPro" id="IPR029033">
    <property type="entry name" value="His_PPase_superfam"/>
</dbReference>
<protein>
    <recommendedName>
        <fullName evidence="5">Phosphoglycerate mutase</fullName>
    </recommendedName>
</protein>
<evidence type="ECO:0000256" key="2">
    <source>
        <dbReference type="PIRSR" id="PIRSR613078-2"/>
    </source>
</evidence>
<dbReference type="AlphaFoldDB" id="A0A1Y5FEV1"/>
<feature type="binding site" evidence="2">
    <location>
        <position position="93"/>
    </location>
    <ligand>
        <name>substrate</name>
    </ligand>
</feature>
<dbReference type="Proteomes" id="UP000196531">
    <property type="component" value="Unassembled WGS sequence"/>
</dbReference>
<dbReference type="PANTHER" id="PTHR48100">
    <property type="entry name" value="BROAD-SPECIFICITY PHOSPHATASE YOR283W-RELATED"/>
    <property type="match status" value="1"/>
</dbReference>
<dbReference type="PROSITE" id="PS00175">
    <property type="entry name" value="PG_MUTASE"/>
    <property type="match status" value="1"/>
</dbReference>
<dbReference type="EMBL" id="MAAO01000004">
    <property type="protein sequence ID" value="OUR98724.1"/>
    <property type="molecule type" value="Genomic_DNA"/>
</dbReference>
<feature type="binding site" evidence="2">
    <location>
        <begin position="8"/>
        <end position="15"/>
    </location>
    <ligand>
        <name>substrate</name>
    </ligand>
</feature>
<organism evidence="3 4">
    <name type="scientific">Halobacteriovorax marinus</name>
    <dbReference type="NCBI Taxonomy" id="97084"/>
    <lineage>
        <taxon>Bacteria</taxon>
        <taxon>Pseudomonadati</taxon>
        <taxon>Bdellovibrionota</taxon>
        <taxon>Bacteriovoracia</taxon>
        <taxon>Bacteriovoracales</taxon>
        <taxon>Halobacteriovoraceae</taxon>
        <taxon>Halobacteriovorax</taxon>
    </lineage>
</organism>
<dbReference type="Gene3D" id="3.40.50.1240">
    <property type="entry name" value="Phosphoglycerate mutase-like"/>
    <property type="match status" value="1"/>
</dbReference>